<dbReference type="Proteomes" id="UP000215914">
    <property type="component" value="Unassembled WGS sequence"/>
</dbReference>
<proteinExistence type="predicted"/>
<reference evidence="1" key="2">
    <citation type="submission" date="2020-06" db="EMBL/GenBank/DDBJ databases">
        <title>Helianthus annuus Genome sequencing and assembly Release 2.</title>
        <authorList>
            <person name="Gouzy J."/>
            <person name="Langlade N."/>
            <person name="Munos S."/>
        </authorList>
    </citation>
    <scope>NUCLEOTIDE SEQUENCE</scope>
    <source>
        <tissue evidence="1">Leaves</tissue>
    </source>
</reference>
<name>A0A9K3I8D8_HELAN</name>
<accession>A0A9K3I8D8</accession>
<keyword evidence="2" id="KW-1185">Reference proteome</keyword>
<reference evidence="1" key="1">
    <citation type="journal article" date="2017" name="Nature">
        <title>The sunflower genome provides insights into oil metabolism, flowering and Asterid evolution.</title>
        <authorList>
            <person name="Badouin H."/>
            <person name="Gouzy J."/>
            <person name="Grassa C.J."/>
            <person name="Murat F."/>
            <person name="Staton S.E."/>
            <person name="Cottret L."/>
            <person name="Lelandais-Briere C."/>
            <person name="Owens G.L."/>
            <person name="Carrere S."/>
            <person name="Mayjonade B."/>
            <person name="Legrand L."/>
            <person name="Gill N."/>
            <person name="Kane N.C."/>
            <person name="Bowers J.E."/>
            <person name="Hubner S."/>
            <person name="Bellec A."/>
            <person name="Berard A."/>
            <person name="Berges H."/>
            <person name="Blanchet N."/>
            <person name="Boniface M.C."/>
            <person name="Brunel D."/>
            <person name="Catrice O."/>
            <person name="Chaidir N."/>
            <person name="Claudel C."/>
            <person name="Donnadieu C."/>
            <person name="Faraut T."/>
            <person name="Fievet G."/>
            <person name="Helmstetter N."/>
            <person name="King M."/>
            <person name="Knapp S.J."/>
            <person name="Lai Z."/>
            <person name="Le Paslier M.C."/>
            <person name="Lippi Y."/>
            <person name="Lorenzon L."/>
            <person name="Mandel J.R."/>
            <person name="Marage G."/>
            <person name="Marchand G."/>
            <person name="Marquand E."/>
            <person name="Bret-Mestries E."/>
            <person name="Morien E."/>
            <person name="Nambeesan S."/>
            <person name="Nguyen T."/>
            <person name="Pegot-Espagnet P."/>
            <person name="Pouilly N."/>
            <person name="Raftis F."/>
            <person name="Sallet E."/>
            <person name="Schiex T."/>
            <person name="Thomas J."/>
            <person name="Vandecasteele C."/>
            <person name="Vares D."/>
            <person name="Vear F."/>
            <person name="Vautrin S."/>
            <person name="Crespi M."/>
            <person name="Mangin B."/>
            <person name="Burke J.M."/>
            <person name="Salse J."/>
            <person name="Munos S."/>
            <person name="Vincourt P."/>
            <person name="Rieseberg L.H."/>
            <person name="Langlade N.B."/>
        </authorList>
    </citation>
    <scope>NUCLEOTIDE SEQUENCE</scope>
    <source>
        <tissue evidence="1">Leaves</tissue>
    </source>
</reference>
<dbReference type="EMBL" id="MNCJ02000324">
    <property type="protein sequence ID" value="KAF5791399.1"/>
    <property type="molecule type" value="Genomic_DNA"/>
</dbReference>
<sequence>MSRPYVKTFWTHAAIQATRLSLSFSDTINHKSIPTLQKTISRAKALVGCGSYTPLIQT</sequence>
<gene>
    <name evidence="1" type="ORF">HanXRQr2_Chr09g0394341</name>
</gene>
<dbReference type="Gramene" id="mRNA:HanXRQr2_Chr09g0394341">
    <property type="protein sequence ID" value="CDS:HanXRQr2_Chr09g0394341.1"/>
    <property type="gene ID" value="HanXRQr2_Chr09g0394341"/>
</dbReference>
<organism evidence="1 2">
    <name type="scientific">Helianthus annuus</name>
    <name type="common">Common sunflower</name>
    <dbReference type="NCBI Taxonomy" id="4232"/>
    <lineage>
        <taxon>Eukaryota</taxon>
        <taxon>Viridiplantae</taxon>
        <taxon>Streptophyta</taxon>
        <taxon>Embryophyta</taxon>
        <taxon>Tracheophyta</taxon>
        <taxon>Spermatophyta</taxon>
        <taxon>Magnoliopsida</taxon>
        <taxon>eudicotyledons</taxon>
        <taxon>Gunneridae</taxon>
        <taxon>Pentapetalae</taxon>
        <taxon>asterids</taxon>
        <taxon>campanulids</taxon>
        <taxon>Asterales</taxon>
        <taxon>Asteraceae</taxon>
        <taxon>Asteroideae</taxon>
        <taxon>Heliantheae alliance</taxon>
        <taxon>Heliantheae</taxon>
        <taxon>Helianthus</taxon>
    </lineage>
</organism>
<evidence type="ECO:0000313" key="2">
    <source>
        <dbReference type="Proteomes" id="UP000215914"/>
    </source>
</evidence>
<dbReference type="AlphaFoldDB" id="A0A9K3I8D8"/>
<protein>
    <submittedName>
        <fullName evidence="1">Uncharacterized protein</fullName>
    </submittedName>
</protein>
<comment type="caution">
    <text evidence="1">The sequence shown here is derived from an EMBL/GenBank/DDBJ whole genome shotgun (WGS) entry which is preliminary data.</text>
</comment>
<evidence type="ECO:0000313" key="1">
    <source>
        <dbReference type="EMBL" id="KAF5791399.1"/>
    </source>
</evidence>